<accession>A0A368UNY5</accession>
<dbReference type="AlphaFoldDB" id="A0A368UNY5"/>
<protein>
    <submittedName>
        <fullName evidence="1">Uncharacterized protein</fullName>
    </submittedName>
</protein>
<reference evidence="1 2" key="1">
    <citation type="submission" date="2018-07" db="EMBL/GenBank/DDBJ databases">
        <title>Freshwater and sediment microbial communities from various areas in North America, analyzing microbe dynamics in response to fracking.</title>
        <authorList>
            <person name="Lamendella R."/>
        </authorList>
    </citation>
    <scope>NUCLEOTIDE SEQUENCE [LARGE SCALE GENOMIC DNA]</scope>
    <source>
        <strain evidence="1 2">160A</strain>
    </source>
</reference>
<evidence type="ECO:0000313" key="1">
    <source>
        <dbReference type="EMBL" id="RCW29104.1"/>
    </source>
</evidence>
<dbReference type="Proteomes" id="UP000252733">
    <property type="component" value="Unassembled WGS sequence"/>
</dbReference>
<comment type="caution">
    <text evidence="1">The sequence shown here is derived from an EMBL/GenBank/DDBJ whole genome shotgun (WGS) entry which is preliminary data.</text>
</comment>
<keyword evidence="2" id="KW-1185">Reference proteome</keyword>
<evidence type="ECO:0000313" key="2">
    <source>
        <dbReference type="Proteomes" id="UP000252733"/>
    </source>
</evidence>
<organism evidence="1 2">
    <name type="scientific">Marinilabilia salmonicolor</name>
    <dbReference type="NCBI Taxonomy" id="989"/>
    <lineage>
        <taxon>Bacteria</taxon>
        <taxon>Pseudomonadati</taxon>
        <taxon>Bacteroidota</taxon>
        <taxon>Bacteroidia</taxon>
        <taxon>Marinilabiliales</taxon>
        <taxon>Marinilabiliaceae</taxon>
        <taxon>Marinilabilia</taxon>
    </lineage>
</organism>
<dbReference type="EMBL" id="QPIZ01000031">
    <property type="protein sequence ID" value="RCW29104.1"/>
    <property type="molecule type" value="Genomic_DNA"/>
</dbReference>
<name>A0A368UNY5_9BACT</name>
<proteinExistence type="predicted"/>
<gene>
    <name evidence="1" type="ORF">DFO77_1315</name>
</gene>
<dbReference type="RefSeq" id="WP_114437943.1">
    <property type="nucleotide sequence ID" value="NZ_QPIZ01000031.1"/>
</dbReference>
<sequence length="74" mass="8612">MAITINIKNKKALSILKSLEDINFIEVEGQVNNVSTEKKDKHKTDKNAFFALQGLWKNRDVDIDVIRNKAWKRK</sequence>